<keyword evidence="13" id="KW-0732">Signal</keyword>
<evidence type="ECO:0000256" key="6">
    <source>
        <dbReference type="ARBA" id="ARBA00022723"/>
    </source>
</evidence>
<evidence type="ECO:0000256" key="11">
    <source>
        <dbReference type="PIRSR" id="PIRSR600823-2"/>
    </source>
</evidence>
<evidence type="ECO:0000256" key="10">
    <source>
        <dbReference type="ARBA" id="ARBA00023324"/>
    </source>
</evidence>
<feature type="signal peptide" evidence="13">
    <location>
        <begin position="1"/>
        <end position="28"/>
    </location>
</feature>
<dbReference type="Gene3D" id="1.10.520.10">
    <property type="match status" value="1"/>
</dbReference>
<accession>A0AAQ3QLC0</accession>
<dbReference type="GO" id="GO:0042744">
    <property type="term" value="P:hydrogen peroxide catabolic process"/>
    <property type="evidence" value="ECO:0007669"/>
    <property type="project" value="UniProtKB-KW"/>
</dbReference>
<dbReference type="GO" id="GO:0006979">
    <property type="term" value="P:response to oxidative stress"/>
    <property type="evidence" value="ECO:0007669"/>
    <property type="project" value="InterPro"/>
</dbReference>
<evidence type="ECO:0000256" key="7">
    <source>
        <dbReference type="ARBA" id="ARBA00022837"/>
    </source>
</evidence>
<evidence type="ECO:0000256" key="4">
    <source>
        <dbReference type="ARBA" id="ARBA00022559"/>
    </source>
</evidence>
<comment type="cofactor">
    <cofactor evidence="2">
        <name>Ca(2+)</name>
        <dbReference type="ChEBI" id="CHEBI:29108"/>
    </cofactor>
</comment>
<dbReference type="PROSITE" id="PS50873">
    <property type="entry name" value="PEROXIDASE_4"/>
    <property type="match status" value="1"/>
</dbReference>
<keyword evidence="8" id="KW-0560">Oxidoreductase</keyword>
<reference evidence="15 16" key="1">
    <citation type="submission" date="2023-10" db="EMBL/GenBank/DDBJ databases">
        <title>Chromosome-scale genome assembly provides insights into flower coloration mechanisms of Canna indica.</title>
        <authorList>
            <person name="Li C."/>
        </authorList>
    </citation>
    <scope>NUCLEOTIDE SEQUENCE [LARGE SCALE GENOMIC DNA]</scope>
    <source>
        <tissue evidence="15">Flower</tissue>
    </source>
</reference>
<evidence type="ECO:0000259" key="14">
    <source>
        <dbReference type="PROSITE" id="PS50873"/>
    </source>
</evidence>
<protein>
    <recommendedName>
        <fullName evidence="14">Plant heme peroxidase family profile domain-containing protein</fullName>
    </recommendedName>
</protein>
<dbReference type="Gene3D" id="1.10.420.10">
    <property type="entry name" value="Peroxidase, domain 2"/>
    <property type="match status" value="1"/>
</dbReference>
<evidence type="ECO:0000256" key="9">
    <source>
        <dbReference type="ARBA" id="ARBA00023004"/>
    </source>
</evidence>
<keyword evidence="7" id="KW-0106">Calcium</keyword>
<comment type="cofactor">
    <cofactor evidence="3">
        <name>heme b</name>
        <dbReference type="ChEBI" id="CHEBI:60344"/>
    </cofactor>
</comment>
<dbReference type="GO" id="GO:0140825">
    <property type="term" value="F:lactoperoxidase activity"/>
    <property type="evidence" value="ECO:0007669"/>
    <property type="project" value="UniProtKB-EC"/>
</dbReference>
<keyword evidence="5" id="KW-0349">Heme</keyword>
<evidence type="ECO:0000313" key="16">
    <source>
        <dbReference type="Proteomes" id="UP001327560"/>
    </source>
</evidence>
<evidence type="ECO:0000256" key="2">
    <source>
        <dbReference type="ARBA" id="ARBA00001913"/>
    </source>
</evidence>
<evidence type="ECO:0000256" key="12">
    <source>
        <dbReference type="RuleBase" id="RU004241"/>
    </source>
</evidence>
<evidence type="ECO:0000256" key="3">
    <source>
        <dbReference type="ARBA" id="ARBA00001970"/>
    </source>
</evidence>
<dbReference type="SUPFAM" id="SSF48113">
    <property type="entry name" value="Heme-dependent peroxidases"/>
    <property type="match status" value="1"/>
</dbReference>
<dbReference type="AlphaFoldDB" id="A0AAQ3QLC0"/>
<comment type="similarity">
    <text evidence="12">Belongs to the peroxidase family.</text>
</comment>
<feature type="chain" id="PRO_5042975267" description="Plant heme peroxidase family profile domain-containing protein" evidence="13">
    <location>
        <begin position="29"/>
        <end position="107"/>
    </location>
</feature>
<proteinExistence type="inferred from homology"/>
<keyword evidence="16" id="KW-1185">Reference proteome</keyword>
<dbReference type="InterPro" id="IPR010255">
    <property type="entry name" value="Haem_peroxidase_sf"/>
</dbReference>
<feature type="binding site" evidence="11">
    <location>
        <position position="78"/>
    </location>
    <ligand>
        <name>substrate</name>
    </ligand>
</feature>
<name>A0AAQ3QLC0_9LILI</name>
<dbReference type="GO" id="GO:0020037">
    <property type="term" value="F:heme binding"/>
    <property type="evidence" value="ECO:0007669"/>
    <property type="project" value="InterPro"/>
</dbReference>
<comment type="catalytic activity">
    <reaction evidence="1">
        <text>2 a phenolic donor + H2O2 = 2 a phenolic radical donor + 2 H2O</text>
        <dbReference type="Rhea" id="RHEA:56136"/>
        <dbReference type="ChEBI" id="CHEBI:15377"/>
        <dbReference type="ChEBI" id="CHEBI:16240"/>
        <dbReference type="ChEBI" id="CHEBI:139520"/>
        <dbReference type="ChEBI" id="CHEBI:139521"/>
        <dbReference type="EC" id="1.11.1.7"/>
    </reaction>
</comment>
<dbReference type="EMBL" id="CP136895">
    <property type="protein sequence ID" value="WOL12285.1"/>
    <property type="molecule type" value="Genomic_DNA"/>
</dbReference>
<dbReference type="GO" id="GO:0046872">
    <property type="term" value="F:metal ion binding"/>
    <property type="evidence" value="ECO:0007669"/>
    <property type="project" value="UniProtKB-KW"/>
</dbReference>
<keyword evidence="4" id="KW-0575">Peroxidase</keyword>
<keyword evidence="10" id="KW-0376">Hydrogen peroxide</keyword>
<evidence type="ECO:0000256" key="1">
    <source>
        <dbReference type="ARBA" id="ARBA00000189"/>
    </source>
</evidence>
<evidence type="ECO:0000313" key="15">
    <source>
        <dbReference type="EMBL" id="WOL12285.1"/>
    </source>
</evidence>
<feature type="domain" description="Plant heme peroxidase family profile" evidence="14">
    <location>
        <begin position="43"/>
        <end position="107"/>
    </location>
</feature>
<dbReference type="Proteomes" id="UP001327560">
    <property type="component" value="Chromosome 6"/>
</dbReference>
<evidence type="ECO:0000256" key="8">
    <source>
        <dbReference type="ARBA" id="ARBA00023002"/>
    </source>
</evidence>
<gene>
    <name evidence="15" type="ORF">Cni_G21051</name>
</gene>
<dbReference type="Pfam" id="PF00141">
    <property type="entry name" value="peroxidase"/>
    <property type="match status" value="1"/>
</dbReference>
<keyword evidence="6" id="KW-0479">Metal-binding</keyword>
<dbReference type="InterPro" id="IPR002016">
    <property type="entry name" value="Haem_peroxidase"/>
</dbReference>
<organism evidence="15 16">
    <name type="scientific">Canna indica</name>
    <name type="common">Indian-shot</name>
    <dbReference type="NCBI Taxonomy" id="4628"/>
    <lineage>
        <taxon>Eukaryota</taxon>
        <taxon>Viridiplantae</taxon>
        <taxon>Streptophyta</taxon>
        <taxon>Embryophyta</taxon>
        <taxon>Tracheophyta</taxon>
        <taxon>Spermatophyta</taxon>
        <taxon>Magnoliopsida</taxon>
        <taxon>Liliopsida</taxon>
        <taxon>Zingiberales</taxon>
        <taxon>Cannaceae</taxon>
        <taxon>Canna</taxon>
    </lineage>
</organism>
<dbReference type="InterPro" id="IPR000823">
    <property type="entry name" value="Peroxidase_pln"/>
</dbReference>
<evidence type="ECO:0000256" key="13">
    <source>
        <dbReference type="SAM" id="SignalP"/>
    </source>
</evidence>
<dbReference type="PANTHER" id="PTHR31235">
    <property type="entry name" value="PEROXIDASE 25-RELATED"/>
    <property type="match status" value="1"/>
</dbReference>
<keyword evidence="9" id="KW-0408">Iron</keyword>
<sequence length="107" mass="11648">MKYYTSLLLPAALALILVLGQLSAGVEAGELKQHFYKKICPDAEDIVRDFEKRSLWQVKTGRRDGRVSLATEALANIPAASSDFTTLAKEFADKGLGVKDLVVLSGH</sequence>
<evidence type="ECO:0000256" key="5">
    <source>
        <dbReference type="ARBA" id="ARBA00022617"/>
    </source>
</evidence>